<organism evidence="1 2">
    <name type="scientific">Formosa agariphila (strain DSM 15362 / KCTC 12365 / LMG 23005 / KMM 3901 / M-2Alg 35-1)</name>
    <dbReference type="NCBI Taxonomy" id="1347342"/>
    <lineage>
        <taxon>Bacteria</taxon>
        <taxon>Pseudomonadati</taxon>
        <taxon>Bacteroidota</taxon>
        <taxon>Flavobacteriia</taxon>
        <taxon>Flavobacteriales</taxon>
        <taxon>Flavobacteriaceae</taxon>
        <taxon>Formosa</taxon>
    </lineage>
</organism>
<proteinExistence type="predicted"/>
<dbReference type="EMBL" id="HG315671">
    <property type="protein sequence ID" value="CDF80362.1"/>
    <property type="molecule type" value="Genomic_DNA"/>
</dbReference>
<protein>
    <recommendedName>
        <fullName evidence="3">DUF4625 domain-containing protein</fullName>
    </recommendedName>
</protein>
<dbReference type="Pfam" id="PF15418">
    <property type="entry name" value="DUF4625"/>
    <property type="match status" value="1"/>
</dbReference>
<keyword evidence="2" id="KW-1185">Reference proteome</keyword>
<gene>
    <name evidence="1" type="ORF">BN863_26500</name>
</gene>
<dbReference type="InterPro" id="IPR027829">
    <property type="entry name" value="DUF4625"/>
</dbReference>
<dbReference type="HOGENOM" id="CLU_929839_0_0_10"/>
<sequence length="316" mass="35665">MKIKNYVYILPILLVFLTSCNNDDDEVIILETPTISEVEVGLYNNELGVVGEDFHLNAEILAGDLIDIVKVNIEQKSNETYAEEWSYEITWDKYQGLKNATMHQHFDIPAEAPKGKYDFIITITDQNGTYLEEIRQVELIDAADFPDVNPHVSVFGVDKINVDGVSGFNNFYNNGEFKNPDATFFSKDESLWSTIQIGGLKGDGIMYGLLIKKSLNHKPETVEAIDFSKVIVTEVVSHSSGDEEVITLRNNKDTDHWNYGLPIKIGAANDNNIPNPNPITEGNAWETATYYYGVVYTNSSYLKSTFKYIEFDIVIE</sequence>
<dbReference type="PROSITE" id="PS51257">
    <property type="entry name" value="PROKAR_LIPOPROTEIN"/>
    <property type="match status" value="1"/>
</dbReference>
<evidence type="ECO:0000313" key="2">
    <source>
        <dbReference type="Proteomes" id="UP000016160"/>
    </source>
</evidence>
<accession>T2KNB7</accession>
<dbReference type="PATRIC" id="fig|1347342.6.peg.2666"/>
<name>T2KNB7_FORAG</name>
<dbReference type="AlphaFoldDB" id="T2KNB7"/>
<evidence type="ECO:0008006" key="3">
    <source>
        <dbReference type="Google" id="ProtNLM"/>
    </source>
</evidence>
<evidence type="ECO:0000313" key="1">
    <source>
        <dbReference type="EMBL" id="CDF80362.1"/>
    </source>
</evidence>
<dbReference type="Proteomes" id="UP000016160">
    <property type="component" value="Chromosome"/>
</dbReference>
<dbReference type="eggNOG" id="ENOG502ZBC8">
    <property type="taxonomic scope" value="Bacteria"/>
</dbReference>
<dbReference type="OrthoDB" id="978436at2"/>
<dbReference type="RefSeq" id="WP_038531473.1">
    <property type="nucleotide sequence ID" value="NZ_HG315671.1"/>
</dbReference>
<dbReference type="STRING" id="1347342.BN863_26500"/>
<reference evidence="1 2" key="1">
    <citation type="journal article" date="2013" name="Appl. Environ. Microbiol.">
        <title>The genome of the alga-associated marine flavobacterium Formosa agariphila KMM 3901T reveals a broad potential for degradation of algal polysaccharides.</title>
        <authorList>
            <person name="Mann A.J."/>
            <person name="Hahnke R.L."/>
            <person name="Huang S."/>
            <person name="Werner J."/>
            <person name="Xing P."/>
            <person name="Barbeyron T."/>
            <person name="Huettel B."/>
            <person name="Stueber K."/>
            <person name="Reinhardt R."/>
            <person name="Harder J."/>
            <person name="Gloeckner F.O."/>
            <person name="Amann R.I."/>
            <person name="Teeling H."/>
        </authorList>
    </citation>
    <scope>NUCLEOTIDE SEQUENCE [LARGE SCALE GENOMIC DNA]</scope>
    <source>
        <strain evidence="2">DSM 15362 / KCTC 12365 / LMG 23005 / KMM 3901</strain>
    </source>
</reference>